<dbReference type="InterPro" id="IPR050214">
    <property type="entry name" value="Cys_Synth/Cystath_Beta-Synth"/>
</dbReference>
<dbReference type="PANTHER" id="PTHR10314">
    <property type="entry name" value="CYSTATHIONINE BETA-SYNTHASE"/>
    <property type="match status" value="1"/>
</dbReference>
<sequence>MQLEEVSKIICEDEISLEEFLRIVSDVLRKGGVEAPVVIDKESGRVIENSKLCVALKRVGVKLVPVSHGVSEKVFVSLEDMGFFEDINPSRYRVFANTEELLYRNWPTPLVKLSNLSGNGISIWAKLEGFNPWSMSVKDRVGWSMFRKALEKLGKDRVDLLVESTSTNTGLAIAAMASVYGSKLKAFIPSTVSKTGELLLKIFGVEVIRSQKPLTVELINDVEEIARKEGAVHLNQFYNDANFEVHLRYTAKELELQVREAGLEPKAIFGGLGTSGHMSAISIYFKNRFKGVKIYGVVPAPGTSIQGIRRVESGMKWVHHIEIDDVVEVTPEEAVKGVLEVVRNEGIFIGLSSGAVYSAFKKMVKERRLSEGDYILIFPDMGFKYVEQISEYIEKEKS</sequence>
<dbReference type="InterPro" id="IPR036052">
    <property type="entry name" value="TrpB-like_PALP_sf"/>
</dbReference>
<gene>
    <name evidence="2" type="ORF">ENV14_01010</name>
</gene>
<name>A0A7C4FG83_9CREN</name>
<dbReference type="Gene3D" id="3.40.50.1100">
    <property type="match status" value="2"/>
</dbReference>
<evidence type="ECO:0000313" key="2">
    <source>
        <dbReference type="EMBL" id="HGI86969.1"/>
    </source>
</evidence>
<organism evidence="2">
    <name type="scientific">Ignisphaera aggregans</name>
    <dbReference type="NCBI Taxonomy" id="334771"/>
    <lineage>
        <taxon>Archaea</taxon>
        <taxon>Thermoproteota</taxon>
        <taxon>Thermoprotei</taxon>
        <taxon>Desulfurococcales</taxon>
        <taxon>Desulfurococcaceae</taxon>
        <taxon>Ignisphaera</taxon>
    </lineage>
</organism>
<dbReference type="InterPro" id="IPR001926">
    <property type="entry name" value="TrpB-like_PALP"/>
</dbReference>
<dbReference type="CDD" id="cd01561">
    <property type="entry name" value="CBS_like"/>
    <property type="match status" value="1"/>
</dbReference>
<comment type="caution">
    <text evidence="2">The sequence shown here is derived from an EMBL/GenBank/DDBJ whole genome shotgun (WGS) entry which is preliminary data.</text>
</comment>
<reference evidence="2" key="1">
    <citation type="journal article" date="2020" name="mSystems">
        <title>Genome- and Community-Level Interaction Insights into Carbon Utilization and Element Cycling Functions of Hydrothermarchaeota in Hydrothermal Sediment.</title>
        <authorList>
            <person name="Zhou Z."/>
            <person name="Liu Y."/>
            <person name="Xu W."/>
            <person name="Pan J."/>
            <person name="Luo Z.H."/>
            <person name="Li M."/>
        </authorList>
    </citation>
    <scope>NUCLEOTIDE SEQUENCE [LARGE SCALE GENOMIC DNA]</scope>
    <source>
        <strain evidence="2">SpSt-732</strain>
    </source>
</reference>
<dbReference type="AlphaFoldDB" id="A0A7C4FG83"/>
<accession>A0A7C4FG83</accession>
<feature type="domain" description="Tryptophan synthase beta chain-like PALP" evidence="1">
    <location>
        <begin position="105"/>
        <end position="379"/>
    </location>
</feature>
<protein>
    <submittedName>
        <fullName evidence="2">Cysteine synthase family protein</fullName>
    </submittedName>
</protein>
<evidence type="ECO:0000259" key="1">
    <source>
        <dbReference type="Pfam" id="PF00291"/>
    </source>
</evidence>
<dbReference type="SUPFAM" id="SSF53686">
    <property type="entry name" value="Tryptophan synthase beta subunit-like PLP-dependent enzymes"/>
    <property type="match status" value="1"/>
</dbReference>
<dbReference type="Pfam" id="PF00291">
    <property type="entry name" value="PALP"/>
    <property type="match status" value="1"/>
</dbReference>
<dbReference type="EMBL" id="DTFF01000010">
    <property type="protein sequence ID" value="HGI86969.1"/>
    <property type="molecule type" value="Genomic_DNA"/>
</dbReference>
<proteinExistence type="predicted"/>